<protein>
    <submittedName>
        <fullName evidence="2">Uncharacterized protein</fullName>
    </submittedName>
</protein>
<organism evidence="2 3">
    <name type="scientific">Solanum bulbocastanum</name>
    <name type="common">Wild potato</name>
    <dbReference type="NCBI Taxonomy" id="147425"/>
    <lineage>
        <taxon>Eukaryota</taxon>
        <taxon>Viridiplantae</taxon>
        <taxon>Streptophyta</taxon>
        <taxon>Embryophyta</taxon>
        <taxon>Tracheophyta</taxon>
        <taxon>Spermatophyta</taxon>
        <taxon>Magnoliopsida</taxon>
        <taxon>eudicotyledons</taxon>
        <taxon>Gunneridae</taxon>
        <taxon>Pentapetalae</taxon>
        <taxon>asterids</taxon>
        <taxon>lamiids</taxon>
        <taxon>Solanales</taxon>
        <taxon>Solanaceae</taxon>
        <taxon>Solanoideae</taxon>
        <taxon>Solaneae</taxon>
        <taxon>Solanum</taxon>
    </lineage>
</organism>
<evidence type="ECO:0000256" key="1">
    <source>
        <dbReference type="SAM" id="MobiDB-lite"/>
    </source>
</evidence>
<sequence>MAETDLQMMISNVPSLIEQLGKALNDLESHENASVDKDLIKDIVGHFRNLEAAAVKKSLELEIREKAFKEQESDAHLLIASREADIAAREQKLWDHLQELKDAAVSAIAAARGDHQVESLEHTDAEDSKDIEVSLKH</sequence>
<reference evidence="2 3" key="1">
    <citation type="submission" date="2024-02" db="EMBL/GenBank/DDBJ databases">
        <title>de novo genome assembly of Solanum bulbocastanum strain 11H21.</title>
        <authorList>
            <person name="Hosaka A.J."/>
        </authorList>
    </citation>
    <scope>NUCLEOTIDE SEQUENCE [LARGE SCALE GENOMIC DNA]</scope>
    <source>
        <tissue evidence="2">Young leaves</tissue>
    </source>
</reference>
<gene>
    <name evidence="2" type="ORF">RDI58_009905</name>
</gene>
<dbReference type="EMBL" id="JBANQN010000004">
    <property type="protein sequence ID" value="KAK6790824.1"/>
    <property type="molecule type" value="Genomic_DNA"/>
</dbReference>
<keyword evidence="3" id="KW-1185">Reference proteome</keyword>
<proteinExistence type="predicted"/>
<name>A0AAN8YEY0_SOLBU</name>
<feature type="region of interest" description="Disordered" evidence="1">
    <location>
        <begin position="116"/>
        <end position="137"/>
    </location>
</feature>
<dbReference type="AlphaFoldDB" id="A0AAN8YEY0"/>
<dbReference type="Proteomes" id="UP001371456">
    <property type="component" value="Unassembled WGS sequence"/>
</dbReference>
<accession>A0AAN8YEY0</accession>
<evidence type="ECO:0000313" key="3">
    <source>
        <dbReference type="Proteomes" id="UP001371456"/>
    </source>
</evidence>
<comment type="caution">
    <text evidence="2">The sequence shown here is derived from an EMBL/GenBank/DDBJ whole genome shotgun (WGS) entry which is preliminary data.</text>
</comment>
<evidence type="ECO:0000313" key="2">
    <source>
        <dbReference type="EMBL" id="KAK6790824.1"/>
    </source>
</evidence>